<comment type="similarity">
    <text evidence="1">Belongs to the transferase hexapeptide repeat family.</text>
</comment>
<dbReference type="InterPro" id="IPR018357">
    <property type="entry name" value="Hexapep_transf_CS"/>
</dbReference>
<keyword evidence="4 9" id="KW-0808">Transferase</keyword>
<reference evidence="10" key="1">
    <citation type="submission" date="2018-08" db="EMBL/GenBank/DDBJ databases">
        <authorList>
            <person name="Blom J."/>
        </authorList>
    </citation>
    <scope>NUCLEOTIDE SEQUENCE [LARGE SCALE GENOMIC DNA]</scope>
    <source>
        <strain evidence="10">CCOS 865</strain>
    </source>
</reference>
<evidence type="ECO:0000256" key="5">
    <source>
        <dbReference type="ARBA" id="ARBA00022737"/>
    </source>
</evidence>
<evidence type="ECO:0000313" key="10">
    <source>
        <dbReference type="Proteomes" id="UP000263595"/>
    </source>
</evidence>
<dbReference type="InterPro" id="IPR011004">
    <property type="entry name" value="Trimer_LpxA-like_sf"/>
</dbReference>
<dbReference type="EMBL" id="UNOZ01000040">
    <property type="protein sequence ID" value="SYX93204.1"/>
    <property type="molecule type" value="Genomic_DNA"/>
</dbReference>
<dbReference type="AlphaFoldDB" id="A0A383S2V6"/>
<sequence>MSLSEKQKMLSGQLYHASCPQLQAEQMANRQWMQRYNNSADLPNEGRHALLAEHFGKVGEGVVIRPPFYCDYGYNLTVGANTFMNFNCVILDVLPVRIGDDCQIAPSVQIYTADHPLDPDVRRTGLESGRPVTIGNNVWIGGGAIILPGVTIGDNAVVGAGSVVTRDVPAGAVVVGNPARVRQPAQGQ</sequence>
<dbReference type="Proteomes" id="UP000263595">
    <property type="component" value="Unassembled WGS sequence"/>
</dbReference>
<dbReference type="InterPro" id="IPR024688">
    <property type="entry name" value="Mac_dom"/>
</dbReference>
<dbReference type="OrthoDB" id="9815592at2"/>
<keyword evidence="7 9" id="KW-0012">Acyltransferase</keyword>
<proteinExistence type="inferred from homology"/>
<evidence type="ECO:0000256" key="7">
    <source>
        <dbReference type="ARBA" id="ARBA00023315"/>
    </source>
</evidence>
<accession>A0A383S2V6</accession>
<dbReference type="SUPFAM" id="SSF51161">
    <property type="entry name" value="Trimeric LpxA-like enzymes"/>
    <property type="match status" value="1"/>
</dbReference>
<keyword evidence="2" id="KW-0444">Lipid biosynthesis</keyword>
<dbReference type="FunFam" id="2.160.10.10:FF:000008">
    <property type="entry name" value="Maltose O-acetyltransferase"/>
    <property type="match status" value="1"/>
</dbReference>
<dbReference type="Gene3D" id="2.160.10.10">
    <property type="entry name" value="Hexapeptide repeat proteins"/>
    <property type="match status" value="1"/>
</dbReference>
<evidence type="ECO:0000259" key="8">
    <source>
        <dbReference type="SMART" id="SM01266"/>
    </source>
</evidence>
<dbReference type="GO" id="GO:0005829">
    <property type="term" value="C:cytosol"/>
    <property type="evidence" value="ECO:0007669"/>
    <property type="project" value="TreeGrafter"/>
</dbReference>
<evidence type="ECO:0000256" key="1">
    <source>
        <dbReference type="ARBA" id="ARBA00007274"/>
    </source>
</evidence>
<organism evidence="9 10">
    <name type="scientific">Pseudomonas reidholzensis</name>
    <dbReference type="NCBI Taxonomy" id="1785162"/>
    <lineage>
        <taxon>Bacteria</taxon>
        <taxon>Pseudomonadati</taxon>
        <taxon>Pseudomonadota</taxon>
        <taxon>Gammaproteobacteria</taxon>
        <taxon>Pseudomonadales</taxon>
        <taxon>Pseudomonadaceae</taxon>
        <taxon>Pseudomonas</taxon>
    </lineage>
</organism>
<dbReference type="GO" id="GO:0009245">
    <property type="term" value="P:lipid A biosynthetic process"/>
    <property type="evidence" value="ECO:0007669"/>
    <property type="project" value="UniProtKB-KW"/>
</dbReference>
<keyword evidence="10" id="KW-1185">Reference proteome</keyword>
<keyword evidence="5" id="KW-0677">Repeat</keyword>
<keyword evidence="3" id="KW-0441">Lipid A biosynthesis</keyword>
<dbReference type="InterPro" id="IPR051159">
    <property type="entry name" value="Hexapeptide_acetyltransf"/>
</dbReference>
<gene>
    <name evidence="9" type="primary">nodL</name>
    <name evidence="9" type="ORF">CCOS865_05498</name>
</gene>
<dbReference type="GO" id="GO:0016020">
    <property type="term" value="C:membrane"/>
    <property type="evidence" value="ECO:0007669"/>
    <property type="project" value="GOC"/>
</dbReference>
<evidence type="ECO:0000256" key="3">
    <source>
        <dbReference type="ARBA" id="ARBA00022556"/>
    </source>
</evidence>
<dbReference type="Pfam" id="PF12464">
    <property type="entry name" value="Mac"/>
    <property type="match status" value="1"/>
</dbReference>
<dbReference type="CDD" id="cd03357">
    <property type="entry name" value="LbH_MAT_GAT"/>
    <property type="match status" value="1"/>
</dbReference>
<dbReference type="PANTHER" id="PTHR23416">
    <property type="entry name" value="SIALIC ACID SYNTHASE-RELATED"/>
    <property type="match status" value="1"/>
</dbReference>
<evidence type="ECO:0000313" key="9">
    <source>
        <dbReference type="EMBL" id="SYX93204.1"/>
    </source>
</evidence>
<evidence type="ECO:0000256" key="2">
    <source>
        <dbReference type="ARBA" id="ARBA00022516"/>
    </source>
</evidence>
<feature type="domain" description="Maltose/galactoside acetyltransferase" evidence="8">
    <location>
        <begin position="6"/>
        <end position="60"/>
    </location>
</feature>
<dbReference type="PANTHER" id="PTHR23416:SF23">
    <property type="entry name" value="ACETYLTRANSFERASE C18B11.09C-RELATED"/>
    <property type="match status" value="1"/>
</dbReference>
<dbReference type="InterPro" id="IPR001451">
    <property type="entry name" value="Hexapep"/>
</dbReference>
<name>A0A383S2V6_9PSED</name>
<dbReference type="PROSITE" id="PS00101">
    <property type="entry name" value="HEXAPEP_TRANSFERASES"/>
    <property type="match status" value="1"/>
</dbReference>
<evidence type="ECO:0000256" key="4">
    <source>
        <dbReference type="ARBA" id="ARBA00022679"/>
    </source>
</evidence>
<dbReference type="RefSeq" id="WP_119147017.1">
    <property type="nucleotide sequence ID" value="NZ_CBCSFL010000015.1"/>
</dbReference>
<dbReference type="SMART" id="SM01266">
    <property type="entry name" value="Mac"/>
    <property type="match status" value="1"/>
</dbReference>
<protein>
    <submittedName>
        <fullName evidence="9">Nodulation protein L</fullName>
        <ecNumber evidence="9">2.3.1.-</ecNumber>
    </submittedName>
</protein>
<keyword evidence="6" id="KW-0443">Lipid metabolism</keyword>
<dbReference type="EC" id="2.3.1.-" evidence="9"/>
<dbReference type="GO" id="GO:0016413">
    <property type="term" value="F:O-acetyltransferase activity"/>
    <property type="evidence" value="ECO:0007669"/>
    <property type="project" value="UniProtKB-ARBA"/>
</dbReference>
<evidence type="ECO:0000256" key="6">
    <source>
        <dbReference type="ARBA" id="ARBA00023098"/>
    </source>
</evidence>
<dbReference type="Pfam" id="PF00132">
    <property type="entry name" value="Hexapep"/>
    <property type="match status" value="1"/>
</dbReference>